<dbReference type="Gene3D" id="3.10.20.30">
    <property type="match status" value="1"/>
</dbReference>
<dbReference type="AlphaFoldDB" id="A0A7C5LS38"/>
<sequence length="82" mass="8872">MMKILYFGRLSDQVGMREESLELPADITNVKALQIWLDDTHGLGGLLCDTTIKIMVDQALIVGDLPLMGTEEIGFLPPVGGG</sequence>
<dbReference type="InterPro" id="IPR016155">
    <property type="entry name" value="Mopterin_synth/thiamin_S_b"/>
</dbReference>
<dbReference type="Proteomes" id="UP000885830">
    <property type="component" value="Unassembled WGS sequence"/>
</dbReference>
<dbReference type="SUPFAM" id="SSF54285">
    <property type="entry name" value="MoaD/ThiS"/>
    <property type="match status" value="1"/>
</dbReference>
<gene>
    <name evidence="1" type="ORF">ENJ42_00820</name>
</gene>
<accession>A0A7C5LS38</accession>
<proteinExistence type="predicted"/>
<comment type="caution">
    <text evidence="1">The sequence shown here is derived from an EMBL/GenBank/DDBJ whole genome shotgun (WGS) entry which is preliminary data.</text>
</comment>
<dbReference type="CDD" id="cd00754">
    <property type="entry name" value="Ubl_MoaD"/>
    <property type="match status" value="1"/>
</dbReference>
<name>A0A7C5LS38_9PROT</name>
<dbReference type="InterPro" id="IPR012675">
    <property type="entry name" value="Beta-grasp_dom_sf"/>
</dbReference>
<organism evidence="1">
    <name type="scientific">Hellea balneolensis</name>
    <dbReference type="NCBI Taxonomy" id="287478"/>
    <lineage>
        <taxon>Bacteria</taxon>
        <taxon>Pseudomonadati</taxon>
        <taxon>Pseudomonadota</taxon>
        <taxon>Alphaproteobacteria</taxon>
        <taxon>Maricaulales</taxon>
        <taxon>Robiginitomaculaceae</taxon>
        <taxon>Hellea</taxon>
    </lineage>
</organism>
<evidence type="ECO:0000313" key="1">
    <source>
        <dbReference type="EMBL" id="HHL42134.1"/>
    </source>
</evidence>
<dbReference type="Pfam" id="PF02597">
    <property type="entry name" value="ThiS"/>
    <property type="match status" value="1"/>
</dbReference>
<reference evidence="1" key="1">
    <citation type="journal article" date="2020" name="mSystems">
        <title>Genome- and Community-Level Interaction Insights into Carbon Utilization and Element Cycling Functions of Hydrothermarchaeota in Hydrothermal Sediment.</title>
        <authorList>
            <person name="Zhou Z."/>
            <person name="Liu Y."/>
            <person name="Xu W."/>
            <person name="Pan J."/>
            <person name="Luo Z.H."/>
            <person name="Li M."/>
        </authorList>
    </citation>
    <scope>NUCLEOTIDE SEQUENCE [LARGE SCALE GENOMIC DNA]</scope>
    <source>
        <strain evidence="1">HyVt-485</strain>
    </source>
</reference>
<dbReference type="EMBL" id="DRMJ01000038">
    <property type="protein sequence ID" value="HHL42134.1"/>
    <property type="molecule type" value="Genomic_DNA"/>
</dbReference>
<dbReference type="InterPro" id="IPR003749">
    <property type="entry name" value="ThiS/MoaD-like"/>
</dbReference>
<protein>
    <submittedName>
        <fullName evidence="1">MoaD/ThiS family protein</fullName>
    </submittedName>
</protein>